<sequence>MSLSLNDIMASIKEFKAEFCAKYDNILEKMEANEKNISKFLLKVDENIKMVQELERRLSRYENLHRRKNLILYNLPEKTNEKPWALEQEIQTIFSDVLQSDITLKDTDVIKRIGLVKGKRPIIIRFTSLRCKLELLRKAKNLKGSDLVLSEDFPVEIREIRKKLYSYWKEARNSNKKVYMKYDKLWVEGRLYSLEELRSKFGATSVCSSGSGSEEDSASTGIENLSDGTLRNWLKEGKLIKRRIFKKRKAEESPEKRHTFRRPQTSKPLSAKKKKGDKKMEERGSGKEDKVEEKEKSGGKCST</sequence>
<dbReference type="Gene3D" id="3.30.70.1820">
    <property type="entry name" value="L1 transposable element, RRM domain"/>
    <property type="match status" value="1"/>
</dbReference>
<dbReference type="Proteomes" id="UP000015103">
    <property type="component" value="Unassembled WGS sequence"/>
</dbReference>
<accession>T1HJV4</accession>
<dbReference type="AlphaFoldDB" id="T1HJV4"/>
<evidence type="ECO:0000256" key="2">
    <source>
        <dbReference type="SAM" id="MobiDB-lite"/>
    </source>
</evidence>
<keyword evidence="1" id="KW-0175">Coiled coil</keyword>
<organism evidence="3 4">
    <name type="scientific">Rhodnius prolixus</name>
    <name type="common">Triatomid bug</name>
    <dbReference type="NCBI Taxonomy" id="13249"/>
    <lineage>
        <taxon>Eukaryota</taxon>
        <taxon>Metazoa</taxon>
        <taxon>Ecdysozoa</taxon>
        <taxon>Arthropoda</taxon>
        <taxon>Hexapoda</taxon>
        <taxon>Insecta</taxon>
        <taxon>Pterygota</taxon>
        <taxon>Neoptera</taxon>
        <taxon>Paraneoptera</taxon>
        <taxon>Hemiptera</taxon>
        <taxon>Heteroptera</taxon>
        <taxon>Panheteroptera</taxon>
        <taxon>Cimicomorpha</taxon>
        <taxon>Reduviidae</taxon>
        <taxon>Triatominae</taxon>
        <taxon>Rhodnius</taxon>
    </lineage>
</organism>
<dbReference type="eggNOG" id="ENOG502SNAA">
    <property type="taxonomic scope" value="Eukaryota"/>
</dbReference>
<feature type="compositionally biased region" description="Basic and acidic residues" evidence="2">
    <location>
        <begin position="278"/>
        <end position="303"/>
    </location>
</feature>
<proteinExistence type="predicted"/>
<evidence type="ECO:0008006" key="5">
    <source>
        <dbReference type="Google" id="ProtNLM"/>
    </source>
</evidence>
<protein>
    <recommendedName>
        <fullName evidence="5">Endonuclease-reverse transcriptase</fullName>
    </recommendedName>
</protein>
<feature type="region of interest" description="Disordered" evidence="2">
    <location>
        <begin position="204"/>
        <end position="223"/>
    </location>
</feature>
<dbReference type="EnsemblMetazoa" id="RPRC004326-RA">
    <property type="protein sequence ID" value="RPRC004326-PA"/>
    <property type="gene ID" value="RPRC004326"/>
</dbReference>
<evidence type="ECO:0000313" key="3">
    <source>
        <dbReference type="EnsemblMetazoa" id="RPRC004326-PA"/>
    </source>
</evidence>
<dbReference type="InParanoid" id="T1HJV4"/>
<reference evidence="3" key="1">
    <citation type="submission" date="2015-05" db="UniProtKB">
        <authorList>
            <consortium name="EnsemblMetazoa"/>
        </authorList>
    </citation>
    <scope>IDENTIFICATION</scope>
</reference>
<dbReference type="EMBL" id="ACPB03010673">
    <property type="status" value="NOT_ANNOTATED_CDS"/>
    <property type="molecule type" value="Genomic_DNA"/>
</dbReference>
<evidence type="ECO:0000313" key="4">
    <source>
        <dbReference type="Proteomes" id="UP000015103"/>
    </source>
</evidence>
<dbReference type="VEuPathDB" id="VectorBase:RPRC004326"/>
<evidence type="ECO:0000256" key="1">
    <source>
        <dbReference type="SAM" id="Coils"/>
    </source>
</evidence>
<feature type="region of interest" description="Disordered" evidence="2">
    <location>
        <begin position="247"/>
        <end position="303"/>
    </location>
</feature>
<keyword evidence="4" id="KW-1185">Reference proteome</keyword>
<name>T1HJV4_RHOPR</name>
<dbReference type="HOGENOM" id="CLU_1002257_0_0_1"/>
<dbReference type="STRING" id="13249.T1HJV4"/>
<feature type="coiled-coil region" evidence="1">
    <location>
        <begin position="44"/>
        <end position="71"/>
    </location>
</feature>